<protein>
    <submittedName>
        <fullName evidence="2">GNAT family N-acetyltransferase</fullName>
    </submittedName>
</protein>
<dbReference type="PROSITE" id="PS51186">
    <property type="entry name" value="GNAT"/>
    <property type="match status" value="1"/>
</dbReference>
<name>A0A6G8Q7A5_9ACTN</name>
<dbReference type="RefSeq" id="WP_166174578.1">
    <property type="nucleotide sequence ID" value="NZ_CP045119.1"/>
</dbReference>
<dbReference type="Proteomes" id="UP000501452">
    <property type="component" value="Chromosome"/>
</dbReference>
<gene>
    <name evidence="2" type="ORF">GBA63_06505</name>
</gene>
<dbReference type="EMBL" id="CP045119">
    <property type="protein sequence ID" value="QIN82340.1"/>
    <property type="molecule type" value="Genomic_DNA"/>
</dbReference>
<evidence type="ECO:0000259" key="1">
    <source>
        <dbReference type="PROSITE" id="PS51186"/>
    </source>
</evidence>
<dbReference type="InterPro" id="IPR016181">
    <property type="entry name" value="Acyl_CoA_acyltransferase"/>
</dbReference>
<dbReference type="KEGG" id="rub:GBA63_06505"/>
<dbReference type="Gene3D" id="3.40.630.30">
    <property type="match status" value="1"/>
</dbReference>
<evidence type="ECO:0000313" key="3">
    <source>
        <dbReference type="Proteomes" id="UP000501452"/>
    </source>
</evidence>
<reference evidence="2 3" key="1">
    <citation type="submission" date="2019-10" db="EMBL/GenBank/DDBJ databases">
        <title>Rubrobacter sp nov SCSIO 52090 isolated from a deep-sea sediment in the South China Sea.</title>
        <authorList>
            <person name="Chen R.W."/>
        </authorList>
    </citation>
    <scope>NUCLEOTIDE SEQUENCE [LARGE SCALE GENOMIC DNA]</scope>
    <source>
        <strain evidence="2 3">SCSIO 52909</strain>
    </source>
</reference>
<keyword evidence="2" id="KW-0808">Transferase</keyword>
<dbReference type="AlphaFoldDB" id="A0A6G8Q7A5"/>
<evidence type="ECO:0000313" key="2">
    <source>
        <dbReference type="EMBL" id="QIN82340.1"/>
    </source>
</evidence>
<dbReference type="PANTHER" id="PTHR43792">
    <property type="entry name" value="GNAT FAMILY, PUTATIVE (AFU_ORTHOLOGUE AFUA_3G00765)-RELATED-RELATED"/>
    <property type="match status" value="1"/>
</dbReference>
<keyword evidence="3" id="KW-1185">Reference proteome</keyword>
<proteinExistence type="predicted"/>
<dbReference type="Pfam" id="PF13302">
    <property type="entry name" value="Acetyltransf_3"/>
    <property type="match status" value="1"/>
</dbReference>
<dbReference type="SUPFAM" id="SSF55729">
    <property type="entry name" value="Acyl-CoA N-acyltransferases (Nat)"/>
    <property type="match status" value="1"/>
</dbReference>
<dbReference type="GO" id="GO:0016747">
    <property type="term" value="F:acyltransferase activity, transferring groups other than amino-acyl groups"/>
    <property type="evidence" value="ECO:0007669"/>
    <property type="project" value="InterPro"/>
</dbReference>
<feature type="domain" description="N-acetyltransferase" evidence="1">
    <location>
        <begin position="15"/>
        <end position="174"/>
    </location>
</feature>
<sequence>MDVSGPAPTLKTERLTLRPLGAADLEDLHRISNEPAVRRHLWDDEPVSRAALRALIARSRRTFSSRNVGLFGVRFRSGADLLGFCGLVRLDGMEEMELAYELTREVWGRGLATEAALACLRHAFEEAGLERVIAGADPPNTASLRVIEKLGMKPAGNLNPLAPDEPYYALHRTELPHKTNDQNK</sequence>
<accession>A0A6G8Q7A5</accession>
<dbReference type="InterPro" id="IPR000182">
    <property type="entry name" value="GNAT_dom"/>
</dbReference>
<dbReference type="InterPro" id="IPR051531">
    <property type="entry name" value="N-acetyltransferase"/>
</dbReference>
<organism evidence="2 3">
    <name type="scientific">Rubrobacter tropicus</name>
    <dbReference type="NCBI Taxonomy" id="2653851"/>
    <lineage>
        <taxon>Bacteria</taxon>
        <taxon>Bacillati</taxon>
        <taxon>Actinomycetota</taxon>
        <taxon>Rubrobacteria</taxon>
        <taxon>Rubrobacterales</taxon>
        <taxon>Rubrobacteraceae</taxon>
        <taxon>Rubrobacter</taxon>
    </lineage>
</organism>
<dbReference type="PANTHER" id="PTHR43792:SF1">
    <property type="entry name" value="N-ACETYLTRANSFERASE DOMAIN-CONTAINING PROTEIN"/>
    <property type="match status" value="1"/>
</dbReference>